<dbReference type="InterPro" id="IPR011990">
    <property type="entry name" value="TPR-like_helical_dom_sf"/>
</dbReference>
<sequence>MKYLLLILFTFTIASCSQQQKKELSISTKPDTSDYKIKISDNDLILTLNHKQKVYKNLIMSEMLLSTELIKDNNGFTLVYESNASITKIKEKYDFKYSDNDIKLISKEIIKFGKAGVSLNKIYIDGDDMSQKTYNDLESIGNNLVENFSNEPICFIYNSKNQTFGKVYFRQSAEDLFINFPQHITFNLIITDAELANNEAYRLEQINAHQESIFLLKNIIKQYPDRVVAHLNLADNYWKLNKKSEAKNSYQKYILLMKKQNKDIQKIPSRVFERTK</sequence>
<dbReference type="RefSeq" id="WP_034678226.1">
    <property type="nucleotide sequence ID" value="NZ_FPAP01000002.1"/>
</dbReference>
<reference evidence="1 2" key="1">
    <citation type="submission" date="2014-07" db="EMBL/GenBank/DDBJ databases">
        <title>Genome of Chryseobacterium formosense LMG 24722.</title>
        <authorList>
            <person name="Pipes S.E."/>
            <person name="Stropko S.J."/>
            <person name="Newman J.D."/>
        </authorList>
    </citation>
    <scope>NUCLEOTIDE SEQUENCE [LARGE SCALE GENOMIC DNA]</scope>
    <source>
        <strain evidence="1 2">LMG 24722</strain>
    </source>
</reference>
<dbReference type="SUPFAM" id="SSF48452">
    <property type="entry name" value="TPR-like"/>
    <property type="match status" value="1"/>
</dbReference>
<organism evidence="1 2">
    <name type="scientific">Chryseobacterium formosense</name>
    <dbReference type="NCBI Taxonomy" id="236814"/>
    <lineage>
        <taxon>Bacteria</taxon>
        <taxon>Pseudomonadati</taxon>
        <taxon>Bacteroidota</taxon>
        <taxon>Flavobacteriia</taxon>
        <taxon>Flavobacteriales</taxon>
        <taxon>Weeksellaceae</taxon>
        <taxon>Chryseobacterium group</taxon>
        <taxon>Chryseobacterium</taxon>
    </lineage>
</organism>
<protein>
    <submittedName>
        <fullName evidence="1">Uncharacterized protein</fullName>
    </submittedName>
</protein>
<dbReference type="STRING" id="236814.IX39_15970"/>
<gene>
    <name evidence="1" type="ORF">IX39_15970</name>
</gene>
<dbReference type="eggNOG" id="COG0457">
    <property type="taxonomic scope" value="Bacteria"/>
</dbReference>
<dbReference type="AlphaFoldDB" id="A0A085Z392"/>
<dbReference type="Gene3D" id="1.25.40.10">
    <property type="entry name" value="Tetratricopeptide repeat domain"/>
    <property type="match status" value="1"/>
</dbReference>
<dbReference type="PROSITE" id="PS51257">
    <property type="entry name" value="PROKAR_LIPOPROTEIN"/>
    <property type="match status" value="1"/>
</dbReference>
<evidence type="ECO:0000313" key="2">
    <source>
        <dbReference type="Proteomes" id="UP000028713"/>
    </source>
</evidence>
<comment type="caution">
    <text evidence="1">The sequence shown here is derived from an EMBL/GenBank/DDBJ whole genome shotgun (WGS) entry which is preliminary data.</text>
</comment>
<dbReference type="OrthoDB" id="696955at2"/>
<proteinExistence type="predicted"/>
<keyword evidence="2" id="KW-1185">Reference proteome</keyword>
<dbReference type="Proteomes" id="UP000028713">
    <property type="component" value="Unassembled WGS sequence"/>
</dbReference>
<evidence type="ECO:0000313" key="1">
    <source>
        <dbReference type="EMBL" id="KFE98905.1"/>
    </source>
</evidence>
<name>A0A085Z392_9FLAO</name>
<dbReference type="EMBL" id="JPRP01000002">
    <property type="protein sequence ID" value="KFE98905.1"/>
    <property type="molecule type" value="Genomic_DNA"/>
</dbReference>
<accession>A0A085Z392</accession>